<evidence type="ECO:0000256" key="1">
    <source>
        <dbReference type="SAM" id="MobiDB-lite"/>
    </source>
</evidence>
<feature type="region of interest" description="Disordered" evidence="1">
    <location>
        <begin position="1"/>
        <end position="23"/>
    </location>
</feature>
<feature type="transmembrane region" description="Helical" evidence="2">
    <location>
        <begin position="112"/>
        <end position="131"/>
    </location>
</feature>
<dbReference type="InterPro" id="IPR018723">
    <property type="entry name" value="DUF2254_membrane"/>
</dbReference>
<keyword evidence="2" id="KW-0812">Transmembrane</keyword>
<sequence length="442" mass="46116">MTDHPMAEPLRTRPPHSGTGSQHVRRARSHAVALLLVAGGAVLGWALPLLERHLSSPGLSFSASTAQATLAAIAGSMITLAGFVVTAITLVVQTVQAMSPRLVAALGNVSHYLVLFGLLVGTALYALVTLSQLRGDMVPRGSVTLGVLFVLGDAVAVLHLLSSLRHAVTGGGLSRAVGKRLRTVIDQIYPAIPPVTGVPASGAGGPSGAPPYRDGPPIVRTGPPAVISNVDERRLTRLAARHDVRVRLVHAVGDFVGSDTVVARLQARGGALPPRLTRQVAACVRYGPSRTVEQDSSFGFRLLADIAIRALSPAVNDPTTAVQSLDQIEDALARLAPRPLGPAWIVDGGGRPRIAHPAPSWPDLVSLALDETLVYGASSPQVVRRLRALLVRLLAVAPEDRRPPLADRLAALDRLAAAALPDPLLHEIAAHPDHQGLGGLSG</sequence>
<dbReference type="RefSeq" id="WP_075017472.1">
    <property type="nucleotide sequence ID" value="NZ_FODD01000024.1"/>
</dbReference>
<dbReference type="STRING" id="310780.SAMN05216267_10248"/>
<keyword evidence="2" id="KW-0472">Membrane</keyword>
<reference evidence="3 4" key="1">
    <citation type="submission" date="2016-10" db="EMBL/GenBank/DDBJ databases">
        <authorList>
            <person name="de Groot N.N."/>
        </authorList>
    </citation>
    <scope>NUCLEOTIDE SEQUENCE [LARGE SCALE GENOMIC DNA]</scope>
    <source>
        <strain evidence="3 4">CGMCC 4.2026</strain>
    </source>
</reference>
<evidence type="ECO:0000313" key="4">
    <source>
        <dbReference type="Proteomes" id="UP000181951"/>
    </source>
</evidence>
<dbReference type="OrthoDB" id="2955631at2"/>
<feature type="transmembrane region" description="Helical" evidence="2">
    <location>
        <begin position="31"/>
        <end position="50"/>
    </location>
</feature>
<dbReference type="EMBL" id="FODD01000024">
    <property type="protein sequence ID" value="SEO34905.1"/>
    <property type="molecule type" value="Genomic_DNA"/>
</dbReference>
<accession>A0A1H8NZ48</accession>
<gene>
    <name evidence="3" type="ORF">SAMN05216267_10248</name>
</gene>
<keyword evidence="4" id="KW-1185">Reference proteome</keyword>
<dbReference type="Pfam" id="PF10011">
    <property type="entry name" value="DUF2254"/>
    <property type="match status" value="1"/>
</dbReference>
<protein>
    <submittedName>
        <fullName evidence="3">Uncharacterized membrane protein</fullName>
    </submittedName>
</protein>
<name>A0A1H8NZ48_9ACTN</name>
<evidence type="ECO:0000313" key="3">
    <source>
        <dbReference type="EMBL" id="SEO34905.1"/>
    </source>
</evidence>
<dbReference type="AlphaFoldDB" id="A0A1H8NZ48"/>
<evidence type="ECO:0000256" key="2">
    <source>
        <dbReference type="SAM" id="Phobius"/>
    </source>
</evidence>
<dbReference type="Proteomes" id="UP000181951">
    <property type="component" value="Unassembled WGS sequence"/>
</dbReference>
<feature type="transmembrane region" description="Helical" evidence="2">
    <location>
        <begin position="70"/>
        <end position="92"/>
    </location>
</feature>
<keyword evidence="2" id="KW-1133">Transmembrane helix</keyword>
<proteinExistence type="predicted"/>
<organism evidence="3 4">
    <name type="scientific">Actinacidiphila rubida</name>
    <dbReference type="NCBI Taxonomy" id="310780"/>
    <lineage>
        <taxon>Bacteria</taxon>
        <taxon>Bacillati</taxon>
        <taxon>Actinomycetota</taxon>
        <taxon>Actinomycetes</taxon>
        <taxon>Kitasatosporales</taxon>
        <taxon>Streptomycetaceae</taxon>
        <taxon>Actinacidiphila</taxon>
    </lineage>
</organism>
<feature type="transmembrane region" description="Helical" evidence="2">
    <location>
        <begin position="143"/>
        <end position="161"/>
    </location>
</feature>